<dbReference type="EMBL" id="CP094984">
    <property type="protein sequence ID" value="UON91381.1"/>
    <property type="molecule type" value="Genomic_DNA"/>
</dbReference>
<feature type="compositionally biased region" description="Basic and acidic residues" evidence="1">
    <location>
        <begin position="1"/>
        <end position="13"/>
    </location>
</feature>
<protein>
    <submittedName>
        <fullName evidence="2">Uncharacterized protein</fullName>
    </submittedName>
</protein>
<name>A0A9X1S8P6_9MICC</name>
<dbReference type="AlphaFoldDB" id="A0A9X1S8P6"/>
<evidence type="ECO:0000313" key="3">
    <source>
        <dbReference type="EMBL" id="UON91381.1"/>
    </source>
</evidence>
<dbReference type="Proteomes" id="UP001155145">
    <property type="component" value="Unassembled WGS sequence"/>
</dbReference>
<keyword evidence="4" id="KW-1185">Reference proteome</keyword>
<proteinExistence type="predicted"/>
<organism evidence="2 5">
    <name type="scientific">Arthrobacter zhangbolii</name>
    <dbReference type="NCBI Taxonomy" id="2886936"/>
    <lineage>
        <taxon>Bacteria</taxon>
        <taxon>Bacillati</taxon>
        <taxon>Actinomycetota</taxon>
        <taxon>Actinomycetes</taxon>
        <taxon>Micrococcales</taxon>
        <taxon>Micrococcaceae</taxon>
        <taxon>Arthrobacter</taxon>
    </lineage>
</organism>
<accession>A0A9X1S8P6</accession>
<evidence type="ECO:0000256" key="1">
    <source>
        <dbReference type="SAM" id="MobiDB-lite"/>
    </source>
</evidence>
<evidence type="ECO:0000313" key="5">
    <source>
        <dbReference type="Proteomes" id="UP001155145"/>
    </source>
</evidence>
<evidence type="ECO:0000313" key="2">
    <source>
        <dbReference type="EMBL" id="MCC3272785.1"/>
    </source>
</evidence>
<sequence length="132" mass="13848">MTGTDNKEPERRAYTSPEYRVDAPAGETGPAESNEPAAPGKRSEGGAATDDADSAEAAEAVKGSAPQADAAQQGGRPRVAPPVRKRGNRRAGSPGPAGLLPGKAKEDDPRVWGDSPEDRDSWLLEQRPPHWG</sequence>
<reference evidence="2" key="1">
    <citation type="submission" date="2021-10" db="EMBL/GenBank/DDBJ databases">
        <title>Novel species in genus Arthrobacter.</title>
        <authorList>
            <person name="Liu Y."/>
        </authorList>
    </citation>
    <scope>NUCLEOTIDE SEQUENCE</scope>
    <source>
        <strain evidence="4">zg-Y462</strain>
        <strain evidence="2">Zg-Y462</strain>
    </source>
</reference>
<feature type="compositionally biased region" description="Basic and acidic residues" evidence="1">
    <location>
        <begin position="103"/>
        <end position="122"/>
    </location>
</feature>
<evidence type="ECO:0000313" key="4">
    <source>
        <dbReference type="Proteomes" id="UP000829758"/>
    </source>
</evidence>
<dbReference type="RefSeq" id="WP_227903745.1">
    <property type="nucleotide sequence ID" value="NZ_CP094984.1"/>
</dbReference>
<gene>
    <name evidence="2" type="ORF">LJ755_08585</name>
    <name evidence="3" type="ORF">MUK71_12335</name>
</gene>
<dbReference type="EMBL" id="JAJFZT010000005">
    <property type="protein sequence ID" value="MCC3272785.1"/>
    <property type="molecule type" value="Genomic_DNA"/>
</dbReference>
<dbReference type="Proteomes" id="UP000829758">
    <property type="component" value="Chromosome"/>
</dbReference>
<feature type="region of interest" description="Disordered" evidence="1">
    <location>
        <begin position="1"/>
        <end position="132"/>
    </location>
</feature>